<dbReference type="SUPFAM" id="SSF48498">
    <property type="entry name" value="Tetracyclin repressor-like, C-terminal domain"/>
    <property type="match status" value="1"/>
</dbReference>
<accession>A0ABP8R3D4</accession>
<feature type="domain" description="HTH tetR-type" evidence="6">
    <location>
        <begin position="5"/>
        <end position="65"/>
    </location>
</feature>
<evidence type="ECO:0000256" key="1">
    <source>
        <dbReference type="ARBA" id="ARBA00022491"/>
    </source>
</evidence>
<reference evidence="8" key="1">
    <citation type="journal article" date="2019" name="Int. J. Syst. Evol. Microbiol.">
        <title>The Global Catalogue of Microorganisms (GCM) 10K type strain sequencing project: providing services to taxonomists for standard genome sequencing and annotation.</title>
        <authorList>
            <consortium name="The Broad Institute Genomics Platform"/>
            <consortium name="The Broad Institute Genome Sequencing Center for Infectious Disease"/>
            <person name="Wu L."/>
            <person name="Ma J."/>
        </authorList>
    </citation>
    <scope>NUCLEOTIDE SEQUENCE [LARGE SCALE GENOMIC DNA]</scope>
    <source>
        <strain evidence="8">JCM 17933</strain>
    </source>
</reference>
<dbReference type="Gene3D" id="1.10.10.60">
    <property type="entry name" value="Homeodomain-like"/>
    <property type="match status" value="1"/>
</dbReference>
<keyword evidence="1" id="KW-0678">Repressor</keyword>
<keyword evidence="4" id="KW-0804">Transcription</keyword>
<dbReference type="InterPro" id="IPR050109">
    <property type="entry name" value="HTH-type_TetR-like_transc_reg"/>
</dbReference>
<dbReference type="PRINTS" id="PR00455">
    <property type="entry name" value="HTHTETR"/>
</dbReference>
<comment type="caution">
    <text evidence="7">The sequence shown here is derived from an EMBL/GenBank/DDBJ whole genome shotgun (WGS) entry which is preliminary data.</text>
</comment>
<dbReference type="SUPFAM" id="SSF46689">
    <property type="entry name" value="Homeodomain-like"/>
    <property type="match status" value="1"/>
</dbReference>
<evidence type="ECO:0000256" key="5">
    <source>
        <dbReference type="PROSITE-ProRule" id="PRU00335"/>
    </source>
</evidence>
<dbReference type="Gene3D" id="1.10.357.10">
    <property type="entry name" value="Tetracycline Repressor, domain 2"/>
    <property type="match status" value="1"/>
</dbReference>
<dbReference type="InterPro" id="IPR036271">
    <property type="entry name" value="Tet_transcr_reg_TetR-rel_C_sf"/>
</dbReference>
<keyword evidence="3 5" id="KW-0238">DNA-binding</keyword>
<dbReference type="PANTHER" id="PTHR30055">
    <property type="entry name" value="HTH-TYPE TRANSCRIPTIONAL REGULATOR RUTR"/>
    <property type="match status" value="1"/>
</dbReference>
<gene>
    <name evidence="7" type="primary">tetR(A)_2</name>
    <name evidence="7" type="ORF">GCM10023191_088950</name>
</gene>
<evidence type="ECO:0000256" key="2">
    <source>
        <dbReference type="ARBA" id="ARBA00023015"/>
    </source>
</evidence>
<dbReference type="InterPro" id="IPR009057">
    <property type="entry name" value="Homeodomain-like_sf"/>
</dbReference>
<keyword evidence="2" id="KW-0805">Transcription regulation</keyword>
<dbReference type="PROSITE" id="PS50977">
    <property type="entry name" value="HTH_TETR_2"/>
    <property type="match status" value="1"/>
</dbReference>
<sequence>MPELALDKQRIVTEAVALLDAEGLDGVTTRKLAARLGVRSPTLYWHIPNKAALVTAIAEAILEQQFPELASPAPEERWQDWLIGLAGRLRHALLAHPDGARIIAASQLSLKMAAISELAMSTLVGRDIPLRQARLIVLTVLRFTVGFVLEEQVGRPDADALDGFDMDAYAAAYPTVTAGVAEYFQPGRTVDDLFRDCLEQIIHGPAATSSGPRPGTG</sequence>
<protein>
    <submittedName>
        <fullName evidence="7">Tetracycline resistance transcriptional repressor TetR(A)</fullName>
    </submittedName>
</protein>
<dbReference type="InterPro" id="IPR003012">
    <property type="entry name" value="Tet_transcr_reg_TetR"/>
</dbReference>
<name>A0ABP8R3D4_9ACTN</name>
<evidence type="ECO:0000313" key="7">
    <source>
        <dbReference type="EMBL" id="GAA4517070.1"/>
    </source>
</evidence>
<evidence type="ECO:0000259" key="6">
    <source>
        <dbReference type="PROSITE" id="PS50977"/>
    </source>
</evidence>
<evidence type="ECO:0000313" key="8">
    <source>
        <dbReference type="Proteomes" id="UP001500503"/>
    </source>
</evidence>
<dbReference type="Pfam" id="PF02909">
    <property type="entry name" value="TetR_C_1"/>
    <property type="match status" value="1"/>
</dbReference>
<dbReference type="Proteomes" id="UP001500503">
    <property type="component" value="Unassembled WGS sequence"/>
</dbReference>
<dbReference type="PANTHER" id="PTHR30055:SF151">
    <property type="entry name" value="TRANSCRIPTIONAL REGULATORY PROTEIN"/>
    <property type="match status" value="1"/>
</dbReference>
<dbReference type="InterPro" id="IPR004111">
    <property type="entry name" value="Repressor_TetR_C"/>
</dbReference>
<proteinExistence type="predicted"/>
<dbReference type="RefSeq" id="WP_345474589.1">
    <property type="nucleotide sequence ID" value="NZ_BAABHF010000057.1"/>
</dbReference>
<evidence type="ECO:0000256" key="4">
    <source>
        <dbReference type="ARBA" id="ARBA00023163"/>
    </source>
</evidence>
<dbReference type="Pfam" id="PF00440">
    <property type="entry name" value="TetR_N"/>
    <property type="match status" value="1"/>
</dbReference>
<evidence type="ECO:0000256" key="3">
    <source>
        <dbReference type="ARBA" id="ARBA00023125"/>
    </source>
</evidence>
<dbReference type="InterPro" id="IPR001647">
    <property type="entry name" value="HTH_TetR"/>
</dbReference>
<feature type="DNA-binding region" description="H-T-H motif" evidence="5">
    <location>
        <begin position="28"/>
        <end position="47"/>
    </location>
</feature>
<dbReference type="EMBL" id="BAABHF010000057">
    <property type="protein sequence ID" value="GAA4517070.1"/>
    <property type="molecule type" value="Genomic_DNA"/>
</dbReference>
<keyword evidence="8" id="KW-1185">Reference proteome</keyword>
<dbReference type="PRINTS" id="PR00400">
    <property type="entry name" value="TETREPRESSOR"/>
</dbReference>
<organism evidence="7 8">
    <name type="scientific">Actinoallomurus oryzae</name>
    <dbReference type="NCBI Taxonomy" id="502180"/>
    <lineage>
        <taxon>Bacteria</taxon>
        <taxon>Bacillati</taxon>
        <taxon>Actinomycetota</taxon>
        <taxon>Actinomycetes</taxon>
        <taxon>Streptosporangiales</taxon>
        <taxon>Thermomonosporaceae</taxon>
        <taxon>Actinoallomurus</taxon>
    </lineage>
</organism>